<dbReference type="SUPFAM" id="SSF52540">
    <property type="entry name" value="P-loop containing nucleoside triphosphate hydrolases"/>
    <property type="match status" value="2"/>
</dbReference>
<dbReference type="NCBIfam" id="TIGR00963">
    <property type="entry name" value="secA"/>
    <property type="match status" value="1"/>
</dbReference>
<feature type="domain" description="Helicase ATP-binding" evidence="17">
    <location>
        <begin position="87"/>
        <end position="245"/>
    </location>
</feature>
<evidence type="ECO:0000256" key="2">
    <source>
        <dbReference type="ARBA" id="ARBA00007650"/>
    </source>
</evidence>
<keyword evidence="10 15" id="KW-0653">Protein transport</keyword>
<dbReference type="Proteomes" id="UP000193388">
    <property type="component" value="Unassembled WGS sequence"/>
</dbReference>
<dbReference type="PANTHER" id="PTHR30612:SF0">
    <property type="entry name" value="CHLOROPLAST PROTEIN-TRANSPORTING ATPASE"/>
    <property type="match status" value="1"/>
</dbReference>
<comment type="cofactor">
    <cofactor evidence="1">
        <name>Zn(2+)</name>
        <dbReference type="ChEBI" id="CHEBI:29105"/>
    </cofactor>
</comment>
<evidence type="ECO:0000256" key="5">
    <source>
        <dbReference type="ARBA" id="ARBA00022490"/>
    </source>
</evidence>
<dbReference type="Pfam" id="PF01043">
    <property type="entry name" value="SecA_PP_bind"/>
    <property type="match status" value="1"/>
</dbReference>
<dbReference type="GO" id="GO:0006605">
    <property type="term" value="P:protein targeting"/>
    <property type="evidence" value="ECO:0007669"/>
    <property type="project" value="UniProtKB-UniRule"/>
</dbReference>
<dbReference type="PROSITE" id="PS51192">
    <property type="entry name" value="HELICASE_ATP_BIND_1"/>
    <property type="match status" value="1"/>
</dbReference>
<proteinExistence type="inferred from homology"/>
<keyword evidence="13 15" id="KW-0472">Membrane</keyword>
<dbReference type="Gene3D" id="3.40.50.300">
    <property type="entry name" value="P-loop containing nucleotide triphosphate hydrolases"/>
    <property type="match status" value="3"/>
</dbReference>
<accession>A0A1X1KWW2</accession>
<comment type="function">
    <text evidence="15">Part of the Sec protein translocase complex. Interacts with the SecYEG preprotein conducting channel. Has a central role in coupling the hydrolysis of ATP to the transfer of proteins into and across the cell membrane, serving as an ATP-driven molecular motor driving the stepwise translocation of polypeptide chains across the membrane.</text>
</comment>
<dbReference type="InterPro" id="IPR011116">
    <property type="entry name" value="SecA_Wing/Scaffold"/>
</dbReference>
<dbReference type="GO" id="GO:0065002">
    <property type="term" value="P:intracellular protein transmembrane transport"/>
    <property type="evidence" value="ECO:0007669"/>
    <property type="project" value="UniProtKB-UniRule"/>
</dbReference>
<dbReference type="InterPro" id="IPR020937">
    <property type="entry name" value="SecA_CS"/>
</dbReference>
<dbReference type="GO" id="GO:0005829">
    <property type="term" value="C:cytosol"/>
    <property type="evidence" value="ECO:0007669"/>
    <property type="project" value="TreeGrafter"/>
</dbReference>
<dbReference type="PROSITE" id="PS51196">
    <property type="entry name" value="SECA_MOTOR_DEAD"/>
    <property type="match status" value="1"/>
</dbReference>
<keyword evidence="5 15" id="KW-0963">Cytoplasm</keyword>
<dbReference type="SUPFAM" id="SSF81886">
    <property type="entry name" value="Helical scaffold and wing domains of SecA"/>
    <property type="match status" value="1"/>
</dbReference>
<keyword evidence="4 15" id="KW-1003">Cell membrane</keyword>
<dbReference type="Pfam" id="PF07516">
    <property type="entry name" value="SecA_SW"/>
    <property type="match status" value="1"/>
</dbReference>
<dbReference type="GO" id="GO:0005524">
    <property type="term" value="F:ATP binding"/>
    <property type="evidence" value="ECO:0007669"/>
    <property type="project" value="UniProtKB-UniRule"/>
</dbReference>
<dbReference type="NCBIfam" id="NF006630">
    <property type="entry name" value="PRK09200.1"/>
    <property type="match status" value="1"/>
</dbReference>
<protein>
    <recommendedName>
        <fullName evidence="15 16">Protein translocase subunit SecA</fullName>
        <ecNumber evidence="15">7.4.2.8</ecNumber>
    </recommendedName>
</protein>
<dbReference type="InterPro" id="IPR000185">
    <property type="entry name" value="SecA"/>
</dbReference>
<comment type="caution">
    <text evidence="20">The sequence shown here is derived from an EMBL/GenBank/DDBJ whole genome shotgun (WGS) entry which is preliminary data.</text>
</comment>
<evidence type="ECO:0000256" key="11">
    <source>
        <dbReference type="ARBA" id="ARBA00022967"/>
    </source>
</evidence>
<dbReference type="Pfam" id="PF21090">
    <property type="entry name" value="P-loop_SecA"/>
    <property type="match status" value="2"/>
</dbReference>
<evidence type="ECO:0000256" key="9">
    <source>
        <dbReference type="ARBA" id="ARBA00022840"/>
    </source>
</evidence>
<evidence type="ECO:0000256" key="8">
    <source>
        <dbReference type="ARBA" id="ARBA00022833"/>
    </source>
</evidence>
<keyword evidence="6" id="KW-0479">Metal-binding</keyword>
<dbReference type="InterPro" id="IPR014001">
    <property type="entry name" value="Helicase_ATP-bd"/>
</dbReference>
<dbReference type="Gene3D" id="3.90.1440.10">
    <property type="entry name" value="SecA, preprotein cross-linking domain"/>
    <property type="match status" value="1"/>
</dbReference>
<feature type="binding site" evidence="15">
    <location>
        <position position="85"/>
    </location>
    <ligand>
        <name>ATP</name>
        <dbReference type="ChEBI" id="CHEBI:30616"/>
    </ligand>
</feature>
<comment type="catalytic activity">
    <reaction evidence="14 15">
        <text>ATP + H2O + cellular proteinSide 1 = ADP + phosphate + cellular proteinSide 2.</text>
        <dbReference type="EC" id="7.4.2.8"/>
    </reaction>
</comment>
<dbReference type="HAMAP" id="MF_01382">
    <property type="entry name" value="SecA"/>
    <property type="match status" value="1"/>
</dbReference>
<dbReference type="GO" id="GO:0031522">
    <property type="term" value="C:cell envelope Sec protein transport complex"/>
    <property type="evidence" value="ECO:0007669"/>
    <property type="project" value="TreeGrafter"/>
</dbReference>
<dbReference type="InterPro" id="IPR044722">
    <property type="entry name" value="SecA_SF2_C"/>
</dbReference>
<keyword evidence="3 15" id="KW-0813">Transport</keyword>
<evidence type="ECO:0000259" key="18">
    <source>
        <dbReference type="PROSITE" id="PS51194"/>
    </source>
</evidence>
<dbReference type="FunFam" id="3.90.1440.10:FF:000001">
    <property type="entry name" value="Preprotein translocase subunit SecA"/>
    <property type="match status" value="1"/>
</dbReference>
<evidence type="ECO:0000256" key="7">
    <source>
        <dbReference type="ARBA" id="ARBA00022741"/>
    </source>
</evidence>
<dbReference type="InterPro" id="IPR011130">
    <property type="entry name" value="SecA_preprotein_X-link_dom"/>
</dbReference>
<dbReference type="AlphaFoldDB" id="A0A1X1KWW2"/>
<keyword evidence="12 15" id="KW-0811">Translocation</keyword>
<sequence>MANILKTIIENDKGEIRRLEKMADKVFKYEDQMAALTDDQLKAKTVEFKERYQNGESLDSLLYEAFAVVREGAKRVLGLFPYKVQVMGGIVLHHGDVPEMRTGEGKTLTATMPVYLNALSGKGVHVVTVNEYLSERDATEMGELYSWLGLSVGINLAAKSPMEKKEAYECDITYSTNSEIGFDYLRDNMVVRAENMVQRPLNYALVDEVDSILIDEARTPLIVSGANAVETSQLYHMADHYVKSLDKDDYIIDVQSKTIGLSDSGIDKAESYFKLENLYDIENVALTHFIDNALRANYIMLLDIDYVVSEEQEILIVDQFTGRTMEGRRYSDGLHQAIEAKEGVPIQDETKTSASITYQNLFRMYKKLSGMTGTGKTEEEEFREIYNIRVIPIPTNRPVQRIDHSDLLYASIEAKFKAVVEDVKARYQKGQPVLVGTVAVETSDYISKKLVAAGVPHEVLNAKNHYKEAQIIMNAGQRGAVTIATNMAGRGTDIKLGEGVRELGGLCVIGTERHESRRIDNQLRGRSGRQGDPGESQFYLSLEDDLMKRFGSERLKGIFERLNMSEEAIESRMLTRQVEAAQKRVEGNNYDTRKQVLQYDDVMREQREIIYAQRYDVITADRDLAPEIQAMIKRTIGRVVDGHARDKQDEKLEAILNFAKYNLLPEDSITMEDLSGLSDKAIKEELFQRALQVYDSQVSKLRDEEAVKEFQKVLILRVVDNKWTDHIDALDQLRNAVGLRGYAQNNPVVEYQAEGFRMFNDMIGSIEFDVTRLMMKAQIHEQERPQAEHHISTTATRNIAAHQANIPEDLDLSQIGRNELCPCGSGKKFKNCHGKRQ</sequence>
<dbReference type="Pfam" id="PF07517">
    <property type="entry name" value="SecA_DEAD"/>
    <property type="match status" value="1"/>
</dbReference>
<dbReference type="RefSeq" id="WP_084928248.1">
    <property type="nucleotide sequence ID" value="NZ_NCVM01000024.1"/>
</dbReference>
<evidence type="ECO:0000256" key="15">
    <source>
        <dbReference type="HAMAP-Rule" id="MF_01382"/>
    </source>
</evidence>
<comment type="subunit">
    <text evidence="15">Monomer and homodimer. Part of the essential Sec protein translocation apparatus which comprises SecA, SecYEG and auxiliary proteins SecDF. Other proteins may also be involved.</text>
</comment>
<dbReference type="PROSITE" id="PS01312">
    <property type="entry name" value="SECA"/>
    <property type="match status" value="1"/>
</dbReference>
<evidence type="ECO:0000256" key="14">
    <source>
        <dbReference type="ARBA" id="ARBA00034006"/>
    </source>
</evidence>
<dbReference type="InterPro" id="IPR036266">
    <property type="entry name" value="SecA_Wing/Scaffold_sf"/>
</dbReference>
<dbReference type="CDD" id="cd18803">
    <property type="entry name" value="SF2_C_secA"/>
    <property type="match status" value="1"/>
</dbReference>
<comment type="similarity">
    <text evidence="2 15 16">Belongs to the SecA family.</text>
</comment>
<evidence type="ECO:0000256" key="10">
    <source>
        <dbReference type="ARBA" id="ARBA00022927"/>
    </source>
</evidence>
<dbReference type="EMBL" id="NCVM01000024">
    <property type="protein sequence ID" value="ORP03937.1"/>
    <property type="molecule type" value="Genomic_DNA"/>
</dbReference>
<organism evidence="20 21">
    <name type="scientific">Streptococcus mitis</name>
    <dbReference type="NCBI Taxonomy" id="28037"/>
    <lineage>
        <taxon>Bacteria</taxon>
        <taxon>Bacillati</taxon>
        <taxon>Bacillota</taxon>
        <taxon>Bacilli</taxon>
        <taxon>Lactobacillales</taxon>
        <taxon>Streptococcaceae</taxon>
        <taxon>Streptococcus</taxon>
        <taxon>Streptococcus mitis group</taxon>
    </lineage>
</organism>
<evidence type="ECO:0000259" key="17">
    <source>
        <dbReference type="PROSITE" id="PS51192"/>
    </source>
</evidence>
<feature type="domain" description="SecA family profile" evidence="19">
    <location>
        <begin position="1"/>
        <end position="571"/>
    </location>
</feature>
<dbReference type="SUPFAM" id="SSF81767">
    <property type="entry name" value="Pre-protein crosslinking domain of SecA"/>
    <property type="match status" value="1"/>
</dbReference>
<dbReference type="InterPro" id="IPR004027">
    <property type="entry name" value="SEC_C_motif"/>
</dbReference>
<gene>
    <name evidence="15" type="primary">secA</name>
    <name evidence="20" type="ORF">B7693_02805</name>
</gene>
<reference evidence="20 21" key="1">
    <citation type="journal article" date="2016" name="Eur. J. Clin. Microbiol. Infect. Dis.">
        <title>Whole genome sequencing as a tool for phylogenetic analysis of clinical strains of Mitis group streptococci.</title>
        <authorList>
            <person name="Rasmussen L.H."/>
            <person name="Dargis R."/>
            <person name="Hojholt K."/>
            <person name="Christensen J.J."/>
            <person name="Skovgaard O."/>
            <person name="Justesen U.S."/>
            <person name="Rosenvinge F.S."/>
            <person name="Moser C."/>
            <person name="Lukjancenko O."/>
            <person name="Rasmussen S."/>
            <person name="Nielsen X.C."/>
        </authorList>
    </citation>
    <scope>NUCLEOTIDE SEQUENCE [LARGE SCALE GENOMIC DNA]</scope>
    <source>
        <strain evidence="20 21">B_5756_13</strain>
    </source>
</reference>
<dbReference type="GO" id="GO:0005886">
    <property type="term" value="C:plasma membrane"/>
    <property type="evidence" value="ECO:0007669"/>
    <property type="project" value="UniProtKB-SubCell"/>
</dbReference>
<dbReference type="InterPro" id="IPR011115">
    <property type="entry name" value="SecA_DEAD"/>
</dbReference>
<keyword evidence="7 15" id="KW-0547">Nucleotide-binding</keyword>
<dbReference type="Pfam" id="PF02810">
    <property type="entry name" value="SEC-C"/>
    <property type="match status" value="1"/>
</dbReference>
<dbReference type="PROSITE" id="PS51194">
    <property type="entry name" value="HELICASE_CTER"/>
    <property type="match status" value="1"/>
</dbReference>
<feature type="binding site" evidence="15">
    <location>
        <begin position="103"/>
        <end position="107"/>
    </location>
    <ligand>
        <name>ATP</name>
        <dbReference type="ChEBI" id="CHEBI:30616"/>
    </ligand>
</feature>
<dbReference type="PRINTS" id="PR00906">
    <property type="entry name" value="SECA"/>
</dbReference>
<dbReference type="InterPro" id="IPR014018">
    <property type="entry name" value="SecA_motor_DEAD"/>
</dbReference>
<feature type="domain" description="Helicase C-terminal" evidence="18">
    <location>
        <begin position="411"/>
        <end position="577"/>
    </location>
</feature>
<dbReference type="GO" id="GO:0046872">
    <property type="term" value="F:metal ion binding"/>
    <property type="evidence" value="ECO:0007669"/>
    <property type="project" value="UniProtKB-KW"/>
</dbReference>
<feature type="binding site" evidence="15">
    <location>
        <position position="493"/>
    </location>
    <ligand>
        <name>ATP</name>
        <dbReference type="ChEBI" id="CHEBI:30616"/>
    </ligand>
</feature>
<dbReference type="PANTHER" id="PTHR30612">
    <property type="entry name" value="SECA INNER MEMBRANE COMPONENT OF SEC PROTEIN SECRETION SYSTEM"/>
    <property type="match status" value="1"/>
</dbReference>
<dbReference type="InterPro" id="IPR036670">
    <property type="entry name" value="SecA_X-link_sf"/>
</dbReference>
<dbReference type="Gene3D" id="1.10.3060.10">
    <property type="entry name" value="Helical scaffold and wing domains of SecA"/>
    <property type="match status" value="1"/>
</dbReference>
<evidence type="ECO:0000256" key="3">
    <source>
        <dbReference type="ARBA" id="ARBA00022448"/>
    </source>
</evidence>
<evidence type="ECO:0000259" key="19">
    <source>
        <dbReference type="PROSITE" id="PS51196"/>
    </source>
</evidence>
<dbReference type="GO" id="GO:0043952">
    <property type="term" value="P:protein transport by the Sec complex"/>
    <property type="evidence" value="ECO:0007669"/>
    <property type="project" value="TreeGrafter"/>
</dbReference>
<keyword evidence="9 15" id="KW-0067">ATP-binding</keyword>
<evidence type="ECO:0000256" key="1">
    <source>
        <dbReference type="ARBA" id="ARBA00001947"/>
    </source>
</evidence>
<evidence type="ECO:0000313" key="20">
    <source>
        <dbReference type="EMBL" id="ORP03937.1"/>
    </source>
</evidence>
<dbReference type="CDD" id="cd17928">
    <property type="entry name" value="DEXDc_SecA"/>
    <property type="match status" value="1"/>
</dbReference>
<evidence type="ECO:0000313" key="21">
    <source>
        <dbReference type="Proteomes" id="UP000193388"/>
    </source>
</evidence>
<dbReference type="FunFam" id="3.40.50.300:FF:000429">
    <property type="entry name" value="Preprotein translocase subunit SecA"/>
    <property type="match status" value="1"/>
</dbReference>
<evidence type="ECO:0000256" key="16">
    <source>
        <dbReference type="RuleBase" id="RU003874"/>
    </source>
</evidence>
<dbReference type="SMART" id="SM00958">
    <property type="entry name" value="SecA_PP_bind"/>
    <property type="match status" value="1"/>
</dbReference>
<evidence type="ECO:0000256" key="4">
    <source>
        <dbReference type="ARBA" id="ARBA00022475"/>
    </source>
</evidence>
<dbReference type="SMART" id="SM00957">
    <property type="entry name" value="SecA_DEAD"/>
    <property type="match status" value="1"/>
</dbReference>
<dbReference type="FunFam" id="1.10.3060.10:FF:000002">
    <property type="entry name" value="Preprotein translocase subunit SecA"/>
    <property type="match status" value="1"/>
</dbReference>
<keyword evidence="11 15" id="KW-1278">Translocase</keyword>
<evidence type="ECO:0000256" key="6">
    <source>
        <dbReference type="ARBA" id="ARBA00022723"/>
    </source>
</evidence>
<dbReference type="GO" id="GO:0008564">
    <property type="term" value="F:protein-exporting ATPase activity"/>
    <property type="evidence" value="ECO:0007669"/>
    <property type="project" value="UniProtKB-EC"/>
</dbReference>
<comment type="subcellular location">
    <subcellularLocation>
        <location evidence="15">Cell membrane</location>
        <topology evidence="15">Peripheral membrane protein</topology>
        <orientation evidence="15">Cytoplasmic side</orientation>
    </subcellularLocation>
    <subcellularLocation>
        <location evidence="15">Cytoplasm</location>
    </subcellularLocation>
    <text evidence="15">Distribution is 50-50.</text>
</comment>
<dbReference type="InterPro" id="IPR001650">
    <property type="entry name" value="Helicase_C-like"/>
</dbReference>
<dbReference type="InterPro" id="IPR027417">
    <property type="entry name" value="P-loop_NTPase"/>
</dbReference>
<evidence type="ECO:0000256" key="13">
    <source>
        <dbReference type="ARBA" id="ARBA00023136"/>
    </source>
</evidence>
<dbReference type="GO" id="GO:0017038">
    <property type="term" value="P:protein import"/>
    <property type="evidence" value="ECO:0007669"/>
    <property type="project" value="InterPro"/>
</dbReference>
<name>A0A1X1KWW2_STRMT</name>
<evidence type="ECO:0000256" key="12">
    <source>
        <dbReference type="ARBA" id="ARBA00023010"/>
    </source>
</evidence>
<keyword evidence="8" id="KW-0862">Zinc</keyword>
<dbReference type="EC" id="7.4.2.8" evidence="15"/>